<sequence>MSRLTSAQVIQLGHYLDEDFDPAALTVAQLLGVFGYHNVNYPSQYTKPKLIQVYEDQIRPRASKLRREKLKQQNSVASNEGIVDGLTGEPLGGRAEPRRSSRRPSRAPPEDADNDSPLRPEPKRRRSSAEPTLGRPSRKSTMKAPAPVVVVEESEPEEEELPARKVVRRKKTGEDAAVRARRPSSPDSGWEDHNIFQSGAESSSPVRPSPAKPKPRKSSLAPRTGRKSTSVPPQFSPPSPERAKREANEDSHLPLSPIQRRFAPKLPESILEENTLISPPKSRRSGRISIPFQGPLVEEEVEVEDDEVDFVSREPSAVVDDPQDEEVVDNEELEQLSEDARSSLPPPTAEEAFAVEVSRRIAKGDSTVIHLPAGALPVKPLSTIMRVLILLSVLLGATFTTSYKSESASIGYCDAGRDTSASLQGFRARQIAIEACNMDNATHILVPDRKVGKMVQLPCPAPNLTPGLGSIECTPCPKYATCAEHTVVCDAGYILRSHPLLSLVPPVKSRTDFELNASSPPTDVFWKAFNYAVDGLPGLGSVAFAPRCIRDPQRDLHIGALGRSIEKQLAAERGNRLCSGPQPSKYPDAEGGEAREWGLSTDALKAANAPKSTQLQLSYDGVFEEAVQQIVQWSEVRVGEDQQGKRYLAHSTPRLDMACAVKLKSKNALYQSRGYIMTLLSIISAIYYLKNKLSTSKADNARVAELVQVALDSLRNQELAHHTDPVSAPHPYLSSVQLRDLILQSEHAVSARRKLWDRVEKIVEENANVRTNLQETNAGDELRVWRWVGTSTGTPRGVARRQLLFKGINNAEAHEDGEMDEH</sequence>
<dbReference type="PANTHER" id="PTHR47808:SF2">
    <property type="entry name" value="LEM DOMAIN-CONTAINING PROTEIN 2"/>
    <property type="match status" value="1"/>
</dbReference>
<dbReference type="AlphaFoldDB" id="A0A5C3R467"/>
<dbReference type="Proteomes" id="UP000305067">
    <property type="component" value="Unassembled WGS sequence"/>
</dbReference>
<keyword evidence="2" id="KW-0597">Phosphoprotein</keyword>
<dbReference type="InterPro" id="IPR044780">
    <property type="entry name" value="Heh2/Src1"/>
</dbReference>
<keyword evidence="4" id="KW-1133">Transmembrane helix</keyword>
<dbReference type="GO" id="GO:0005783">
    <property type="term" value="C:endoplasmic reticulum"/>
    <property type="evidence" value="ECO:0007669"/>
    <property type="project" value="TreeGrafter"/>
</dbReference>
<evidence type="ECO:0000259" key="9">
    <source>
        <dbReference type="Pfam" id="PF12949"/>
    </source>
</evidence>
<accession>A0A5C3R467</accession>
<evidence type="ECO:0000259" key="8">
    <source>
        <dbReference type="Pfam" id="PF09402"/>
    </source>
</evidence>
<feature type="compositionally biased region" description="Acidic residues" evidence="7">
    <location>
        <begin position="321"/>
        <end position="332"/>
    </location>
</feature>
<reference evidence="10 11" key="1">
    <citation type="journal article" date="2019" name="Nat. Ecol. Evol.">
        <title>Megaphylogeny resolves global patterns of mushroom evolution.</title>
        <authorList>
            <person name="Varga T."/>
            <person name="Krizsan K."/>
            <person name="Foldi C."/>
            <person name="Dima B."/>
            <person name="Sanchez-Garcia M."/>
            <person name="Sanchez-Ramirez S."/>
            <person name="Szollosi G.J."/>
            <person name="Szarkandi J.G."/>
            <person name="Papp V."/>
            <person name="Albert L."/>
            <person name="Andreopoulos W."/>
            <person name="Angelini C."/>
            <person name="Antonin V."/>
            <person name="Barry K.W."/>
            <person name="Bougher N.L."/>
            <person name="Buchanan P."/>
            <person name="Buyck B."/>
            <person name="Bense V."/>
            <person name="Catcheside P."/>
            <person name="Chovatia M."/>
            <person name="Cooper J."/>
            <person name="Damon W."/>
            <person name="Desjardin D."/>
            <person name="Finy P."/>
            <person name="Geml J."/>
            <person name="Haridas S."/>
            <person name="Hughes K."/>
            <person name="Justo A."/>
            <person name="Karasinski D."/>
            <person name="Kautmanova I."/>
            <person name="Kiss B."/>
            <person name="Kocsube S."/>
            <person name="Kotiranta H."/>
            <person name="LaButti K.M."/>
            <person name="Lechner B.E."/>
            <person name="Liimatainen K."/>
            <person name="Lipzen A."/>
            <person name="Lukacs Z."/>
            <person name="Mihaltcheva S."/>
            <person name="Morgado L.N."/>
            <person name="Niskanen T."/>
            <person name="Noordeloos M.E."/>
            <person name="Ohm R.A."/>
            <person name="Ortiz-Santana B."/>
            <person name="Ovrebo C."/>
            <person name="Racz N."/>
            <person name="Riley R."/>
            <person name="Savchenko A."/>
            <person name="Shiryaev A."/>
            <person name="Soop K."/>
            <person name="Spirin V."/>
            <person name="Szebenyi C."/>
            <person name="Tomsovsky M."/>
            <person name="Tulloss R.E."/>
            <person name="Uehling J."/>
            <person name="Grigoriev I.V."/>
            <person name="Vagvolgyi C."/>
            <person name="Papp T."/>
            <person name="Martin F.M."/>
            <person name="Miettinen O."/>
            <person name="Hibbett D.S."/>
            <person name="Nagy L.G."/>
        </authorList>
    </citation>
    <scope>NUCLEOTIDE SEQUENCE [LARGE SCALE GENOMIC DNA]</scope>
    <source>
        <strain evidence="10 11">CBS 309.79</strain>
    </source>
</reference>
<evidence type="ECO:0000256" key="3">
    <source>
        <dbReference type="ARBA" id="ARBA00022692"/>
    </source>
</evidence>
<keyword evidence="6" id="KW-0539">Nucleus</keyword>
<proteinExistence type="predicted"/>
<keyword evidence="11" id="KW-1185">Reference proteome</keyword>
<keyword evidence="3" id="KW-0812">Transmembrane</keyword>
<gene>
    <name evidence="10" type="ORF">BDV98DRAFT_558129</name>
</gene>
<dbReference type="OrthoDB" id="5376590at2759"/>
<dbReference type="GO" id="GO:0003682">
    <property type="term" value="F:chromatin binding"/>
    <property type="evidence" value="ECO:0007669"/>
    <property type="project" value="InterPro"/>
</dbReference>
<dbReference type="EMBL" id="ML178814">
    <property type="protein sequence ID" value="TFL07599.1"/>
    <property type="molecule type" value="Genomic_DNA"/>
</dbReference>
<dbReference type="Pfam" id="PF12949">
    <property type="entry name" value="HeH"/>
    <property type="match status" value="1"/>
</dbReference>
<dbReference type="Gene3D" id="1.10.10.1180">
    <property type="entry name" value="MAN1, winged-helix domain"/>
    <property type="match status" value="1"/>
</dbReference>
<feature type="compositionally biased region" description="Basic and acidic residues" evidence="7">
    <location>
        <begin position="241"/>
        <end position="252"/>
    </location>
</feature>
<evidence type="ECO:0000256" key="2">
    <source>
        <dbReference type="ARBA" id="ARBA00022553"/>
    </source>
</evidence>
<evidence type="ECO:0000256" key="1">
    <source>
        <dbReference type="ARBA" id="ARBA00004540"/>
    </source>
</evidence>
<feature type="domain" description="HeH/LEM" evidence="9">
    <location>
        <begin position="22"/>
        <end position="53"/>
    </location>
</feature>
<dbReference type="Pfam" id="PF09402">
    <property type="entry name" value="MSC"/>
    <property type="match status" value="1"/>
</dbReference>
<feature type="domain" description="Man1/Src1-like C-terminal" evidence="8">
    <location>
        <begin position="391"/>
        <end position="789"/>
    </location>
</feature>
<evidence type="ECO:0000256" key="7">
    <source>
        <dbReference type="SAM" id="MobiDB-lite"/>
    </source>
</evidence>
<comment type="subcellular location">
    <subcellularLocation>
        <location evidence="1">Nucleus inner membrane</location>
    </subcellularLocation>
</comment>
<dbReference type="PANTHER" id="PTHR47808">
    <property type="entry name" value="INNER NUCLEAR MEMBRANE PROTEIN HEH2-RELATED"/>
    <property type="match status" value="1"/>
</dbReference>
<dbReference type="GO" id="GO:0071763">
    <property type="term" value="P:nuclear membrane organization"/>
    <property type="evidence" value="ECO:0007669"/>
    <property type="project" value="TreeGrafter"/>
</dbReference>
<dbReference type="GO" id="GO:0034399">
    <property type="term" value="C:nuclear periphery"/>
    <property type="evidence" value="ECO:0007669"/>
    <property type="project" value="TreeGrafter"/>
</dbReference>
<evidence type="ECO:0000313" key="10">
    <source>
        <dbReference type="EMBL" id="TFL07599.1"/>
    </source>
</evidence>
<dbReference type="GO" id="GO:0005637">
    <property type="term" value="C:nuclear inner membrane"/>
    <property type="evidence" value="ECO:0007669"/>
    <property type="project" value="UniProtKB-SubCell"/>
</dbReference>
<evidence type="ECO:0000256" key="4">
    <source>
        <dbReference type="ARBA" id="ARBA00022989"/>
    </source>
</evidence>
<keyword evidence="5" id="KW-0472">Membrane</keyword>
<dbReference type="InterPro" id="IPR025856">
    <property type="entry name" value="HeH/LEM_domain"/>
</dbReference>
<name>A0A5C3R467_9AGAR</name>
<protein>
    <submittedName>
        <fullName evidence="10">Man1-Src1p-C-terminal domain-containing protein</fullName>
    </submittedName>
</protein>
<organism evidence="10 11">
    <name type="scientific">Pterulicium gracile</name>
    <dbReference type="NCBI Taxonomy" id="1884261"/>
    <lineage>
        <taxon>Eukaryota</taxon>
        <taxon>Fungi</taxon>
        <taxon>Dikarya</taxon>
        <taxon>Basidiomycota</taxon>
        <taxon>Agaricomycotina</taxon>
        <taxon>Agaricomycetes</taxon>
        <taxon>Agaricomycetidae</taxon>
        <taxon>Agaricales</taxon>
        <taxon>Pleurotineae</taxon>
        <taxon>Pterulaceae</taxon>
        <taxon>Pterulicium</taxon>
    </lineage>
</organism>
<evidence type="ECO:0000256" key="5">
    <source>
        <dbReference type="ARBA" id="ARBA00023136"/>
    </source>
</evidence>
<dbReference type="CDD" id="cd12935">
    <property type="entry name" value="LEM_like"/>
    <property type="match status" value="1"/>
</dbReference>
<feature type="region of interest" description="Disordered" evidence="7">
    <location>
        <begin position="312"/>
        <end position="332"/>
    </location>
</feature>
<dbReference type="InterPro" id="IPR041885">
    <property type="entry name" value="MAN1_winged_helix_dom"/>
</dbReference>
<evidence type="ECO:0000313" key="11">
    <source>
        <dbReference type="Proteomes" id="UP000305067"/>
    </source>
</evidence>
<dbReference type="STRING" id="1884261.A0A5C3R467"/>
<evidence type="ECO:0000256" key="6">
    <source>
        <dbReference type="ARBA" id="ARBA00023242"/>
    </source>
</evidence>
<dbReference type="InterPro" id="IPR018996">
    <property type="entry name" value="Man1/Src1-like_C"/>
</dbReference>
<feature type="region of interest" description="Disordered" evidence="7">
    <location>
        <begin position="66"/>
        <end position="288"/>
    </location>
</feature>